<reference evidence="3 4" key="1">
    <citation type="journal article" date="2016" name="Appl. Environ. Microbiol.">
        <title>Lack of Overt Genome Reduction in the Bryostatin-Producing Bryozoan Symbiont "Candidatus Endobugula sertula".</title>
        <authorList>
            <person name="Miller I.J."/>
            <person name="Vanee N."/>
            <person name="Fong S.S."/>
            <person name="Lim-Fong G.E."/>
            <person name="Kwan J.C."/>
        </authorList>
    </citation>
    <scope>NUCLEOTIDE SEQUENCE [LARGE SCALE GENOMIC DNA]</scope>
    <source>
        <strain evidence="3">AB1-4</strain>
    </source>
</reference>
<evidence type="ECO:0000259" key="2">
    <source>
        <dbReference type="Pfam" id="PF22725"/>
    </source>
</evidence>
<dbReference type="SUPFAM" id="SSF55347">
    <property type="entry name" value="Glyceraldehyde-3-phosphate dehydrogenase-like, C-terminal domain"/>
    <property type="match status" value="1"/>
</dbReference>
<feature type="domain" description="Gfo/Idh/MocA-like oxidoreductase N-terminal" evidence="1">
    <location>
        <begin position="2"/>
        <end position="119"/>
    </location>
</feature>
<name>A0A1D2QQP6_9GAMM</name>
<evidence type="ECO:0008006" key="5">
    <source>
        <dbReference type="Google" id="ProtNLM"/>
    </source>
</evidence>
<dbReference type="Pfam" id="PF22725">
    <property type="entry name" value="GFO_IDH_MocA_C3"/>
    <property type="match status" value="1"/>
</dbReference>
<dbReference type="Pfam" id="PF01408">
    <property type="entry name" value="GFO_IDH_MocA"/>
    <property type="match status" value="1"/>
</dbReference>
<accession>A0A1D2QQP6</accession>
<dbReference type="PANTHER" id="PTHR43377:SF1">
    <property type="entry name" value="BILIVERDIN REDUCTASE A"/>
    <property type="match status" value="1"/>
</dbReference>
<evidence type="ECO:0000313" key="4">
    <source>
        <dbReference type="Proteomes" id="UP000242502"/>
    </source>
</evidence>
<dbReference type="InterPro" id="IPR000683">
    <property type="entry name" value="Gfo/Idh/MocA-like_OxRdtase_N"/>
</dbReference>
<dbReference type="SUPFAM" id="SSF51735">
    <property type="entry name" value="NAD(P)-binding Rossmann-fold domains"/>
    <property type="match status" value="1"/>
</dbReference>
<dbReference type="InterPro" id="IPR036291">
    <property type="entry name" value="NAD(P)-bd_dom_sf"/>
</dbReference>
<dbReference type="Gene3D" id="3.40.50.720">
    <property type="entry name" value="NAD(P)-binding Rossmann-like Domain"/>
    <property type="match status" value="1"/>
</dbReference>
<evidence type="ECO:0000313" key="3">
    <source>
        <dbReference type="EMBL" id="ODS23892.1"/>
    </source>
</evidence>
<protein>
    <recommendedName>
        <fullName evidence="5">Gfo/Idh/MocA-like oxidoreductase N-terminal domain-containing protein</fullName>
    </recommendedName>
</protein>
<organism evidence="3 4">
    <name type="scientific">Candidatus Endobugula sertula</name>
    <name type="common">Bugula neritina bacterial symbiont</name>
    <dbReference type="NCBI Taxonomy" id="62101"/>
    <lineage>
        <taxon>Bacteria</taxon>
        <taxon>Pseudomonadati</taxon>
        <taxon>Pseudomonadota</taxon>
        <taxon>Gammaproteobacteria</taxon>
        <taxon>Cellvibrionales</taxon>
        <taxon>Cellvibrionaceae</taxon>
        <taxon>Candidatus Endobugula</taxon>
    </lineage>
</organism>
<dbReference type="InterPro" id="IPR055170">
    <property type="entry name" value="GFO_IDH_MocA-like_dom"/>
</dbReference>
<dbReference type="GO" id="GO:0000166">
    <property type="term" value="F:nucleotide binding"/>
    <property type="evidence" value="ECO:0007669"/>
    <property type="project" value="InterPro"/>
</dbReference>
<dbReference type="PANTHER" id="PTHR43377">
    <property type="entry name" value="BILIVERDIN REDUCTASE A"/>
    <property type="match status" value="1"/>
</dbReference>
<dbReference type="EMBL" id="MDLC01000018">
    <property type="protein sequence ID" value="ODS23892.1"/>
    <property type="molecule type" value="Genomic_DNA"/>
</dbReference>
<dbReference type="AlphaFoldDB" id="A0A1D2QQP6"/>
<feature type="domain" description="GFO/IDH/MocA-like oxidoreductase" evidence="2">
    <location>
        <begin position="129"/>
        <end position="251"/>
    </location>
</feature>
<dbReference type="InterPro" id="IPR051450">
    <property type="entry name" value="Gfo/Idh/MocA_Oxidoreductases"/>
</dbReference>
<evidence type="ECO:0000259" key="1">
    <source>
        <dbReference type="Pfam" id="PF01408"/>
    </source>
</evidence>
<gene>
    <name evidence="3" type="ORF">AB835_06585</name>
</gene>
<proteinExistence type="predicted"/>
<dbReference type="Gene3D" id="3.30.360.10">
    <property type="entry name" value="Dihydrodipicolinate Reductase, domain 2"/>
    <property type="match status" value="1"/>
</dbReference>
<dbReference type="Proteomes" id="UP000242502">
    <property type="component" value="Unassembled WGS sequence"/>
</dbReference>
<comment type="caution">
    <text evidence="3">The sequence shown here is derived from an EMBL/GenBank/DDBJ whole genome shotgun (WGS) entry which is preliminary data.</text>
</comment>
<sequence length="337" mass="37344">MLKVAIVGAGTMATVRARALLATGLVELCGVASHRAESANQFANNFNIAYATTDYRSLTTQKPDALLVELPHKIQDEVVLWALQEDLHILLGGCLSTNSKIGEEIIALCEQQQVIIECGYEARYKPCWHYVKEQLGRGVIGSPSIINAIALWNAPPNSWYYNQAASGGMPITHMTYAFINPLRWLFGEPLQVAAMSNQVKEADCHHVHEESCIVNIRFPNQLLVSLTASYITAPEKTHWHLEIFGTDGMLEIHPGDLGTGLIQHYSKENGIITSDFSDAENAFNKQAKIFIDQINNGNIGDSQRKNMLLNSPKMVINDIRIAEAIVHSAKNNEVVYF</sequence>
<dbReference type="STRING" id="62101.AB835_06585"/>